<comment type="caution">
    <text evidence="1">The sequence shown here is derived from an EMBL/GenBank/DDBJ whole genome shotgun (WGS) entry which is preliminary data.</text>
</comment>
<protein>
    <submittedName>
        <fullName evidence="1">Uncharacterized protein</fullName>
    </submittedName>
</protein>
<proteinExistence type="predicted"/>
<reference evidence="1" key="1">
    <citation type="journal article" date="2019" name="bioRxiv">
        <title>The Genome of the Zebra Mussel, Dreissena polymorpha: A Resource for Invasive Species Research.</title>
        <authorList>
            <person name="McCartney M.A."/>
            <person name="Auch B."/>
            <person name="Kono T."/>
            <person name="Mallez S."/>
            <person name="Zhang Y."/>
            <person name="Obille A."/>
            <person name="Becker A."/>
            <person name="Abrahante J.E."/>
            <person name="Garbe J."/>
            <person name="Badalamenti J.P."/>
            <person name="Herman A."/>
            <person name="Mangelson H."/>
            <person name="Liachko I."/>
            <person name="Sullivan S."/>
            <person name="Sone E.D."/>
            <person name="Koren S."/>
            <person name="Silverstein K.A.T."/>
            <person name="Beckman K.B."/>
            <person name="Gohl D.M."/>
        </authorList>
    </citation>
    <scope>NUCLEOTIDE SEQUENCE</scope>
    <source>
        <strain evidence="1">Duluth1</strain>
        <tissue evidence="1">Whole animal</tissue>
    </source>
</reference>
<dbReference type="EMBL" id="JAIWYP010000006">
    <property type="protein sequence ID" value="KAH3808180.1"/>
    <property type="molecule type" value="Genomic_DNA"/>
</dbReference>
<accession>A0A9D4G018</accession>
<keyword evidence="2" id="KW-1185">Reference proteome</keyword>
<reference evidence="1" key="2">
    <citation type="submission" date="2020-11" db="EMBL/GenBank/DDBJ databases">
        <authorList>
            <person name="McCartney M.A."/>
            <person name="Auch B."/>
            <person name="Kono T."/>
            <person name="Mallez S."/>
            <person name="Becker A."/>
            <person name="Gohl D.M."/>
            <person name="Silverstein K.A.T."/>
            <person name="Koren S."/>
            <person name="Bechman K.B."/>
            <person name="Herman A."/>
            <person name="Abrahante J.E."/>
            <person name="Garbe J."/>
        </authorList>
    </citation>
    <scope>NUCLEOTIDE SEQUENCE</scope>
    <source>
        <strain evidence="1">Duluth1</strain>
        <tissue evidence="1">Whole animal</tissue>
    </source>
</reference>
<gene>
    <name evidence="1" type="ORF">DPMN_136531</name>
</gene>
<name>A0A9D4G018_DREPO</name>
<dbReference type="AlphaFoldDB" id="A0A9D4G018"/>
<evidence type="ECO:0000313" key="1">
    <source>
        <dbReference type="EMBL" id="KAH3808180.1"/>
    </source>
</evidence>
<evidence type="ECO:0000313" key="2">
    <source>
        <dbReference type="Proteomes" id="UP000828390"/>
    </source>
</evidence>
<sequence>MAGSAQTCDDLRKANACEIIDLYPLMELRESFLSSKRYMRKSAMRLAEGLRGSIFPRISVREELPASIIDCSGGFSPCRGNKCGSPDRKAFLLQGLPDNGQTCKWNMFGSA</sequence>
<dbReference type="Proteomes" id="UP000828390">
    <property type="component" value="Unassembled WGS sequence"/>
</dbReference>
<organism evidence="1 2">
    <name type="scientific">Dreissena polymorpha</name>
    <name type="common">Zebra mussel</name>
    <name type="synonym">Mytilus polymorpha</name>
    <dbReference type="NCBI Taxonomy" id="45954"/>
    <lineage>
        <taxon>Eukaryota</taxon>
        <taxon>Metazoa</taxon>
        <taxon>Spiralia</taxon>
        <taxon>Lophotrochozoa</taxon>
        <taxon>Mollusca</taxon>
        <taxon>Bivalvia</taxon>
        <taxon>Autobranchia</taxon>
        <taxon>Heteroconchia</taxon>
        <taxon>Euheterodonta</taxon>
        <taxon>Imparidentia</taxon>
        <taxon>Neoheterodontei</taxon>
        <taxon>Myida</taxon>
        <taxon>Dreissenoidea</taxon>
        <taxon>Dreissenidae</taxon>
        <taxon>Dreissena</taxon>
    </lineage>
</organism>